<dbReference type="InterPro" id="IPR043155">
    <property type="entry name" value="VPS33_dom3b"/>
</dbReference>
<accession>A0A8B8E1D8</accession>
<dbReference type="Proteomes" id="UP000694844">
    <property type="component" value="Chromosome 4"/>
</dbReference>
<dbReference type="InterPro" id="IPR043154">
    <property type="entry name" value="Sec-1-like_dom1"/>
</dbReference>
<dbReference type="Gene3D" id="3.40.50.2060">
    <property type="match status" value="1"/>
</dbReference>
<keyword evidence="3" id="KW-1185">Reference proteome</keyword>
<dbReference type="RefSeq" id="XP_022334055.1">
    <property type="nucleotide sequence ID" value="XM_022478347.1"/>
</dbReference>
<evidence type="ECO:0000256" key="2">
    <source>
        <dbReference type="SAM" id="MobiDB-lite"/>
    </source>
</evidence>
<evidence type="ECO:0000313" key="3">
    <source>
        <dbReference type="Proteomes" id="UP000694844"/>
    </source>
</evidence>
<evidence type="ECO:0000256" key="1">
    <source>
        <dbReference type="ARBA" id="ARBA00009884"/>
    </source>
</evidence>
<dbReference type="KEGG" id="cvn:111131026"/>
<dbReference type="GeneID" id="111131026"/>
<dbReference type="PANTHER" id="PTHR11679">
    <property type="entry name" value="VESICLE PROTEIN SORTING-ASSOCIATED"/>
    <property type="match status" value="1"/>
</dbReference>
<dbReference type="Pfam" id="PF00995">
    <property type="entry name" value="Sec1"/>
    <property type="match status" value="1"/>
</dbReference>
<sequence length="619" mass="69492">MAAPSVKGFPDFQRFKILAKDDLTSLLDQSPGKKDLVIDGDLMKPLDRIASVSLLKQRGVDKIFKFDGTLKSMHGCEQRVYLVQPRMTTMKAIADHINSDKNINFMRKYSIIFVPRKLHTCLSVLEYEGVMGYVTLHELHLDFVPLDKDILSLELPEFLKSFYLENDQTWIHSVARSLVRLQALTGEIGHVHCIGKGAKMVNDLMNYLMKRDNNSDQDFSRHEIGSLILIDRDVDYVTPLCSQLTYEGLLDETFGIKCGTIEFGPEVTGKQQSAKLLLNSDDAIFEDVRNRHFSNVLGYLSSKAKLLQQDFDKRHGLKSVGDMKDFVANELRRLKEQKSVLANHIGACEQILGKKTKGGFEEYLQAEHSLLEGTSLRENVTYIEELLFKQDNMLKTLKLICLLSLTQDGISPQTYKSLKTQYLQSHGFEQLVTFSNLKSLGIVTEQETGSQASTPLNKVTSGMAAMTRRSTFKTLCKKLSLIPKSEDIDLKTPTDMSYVYSGAYTPLSCKLVEQVITRGGFTGMEEITKCLPGGVHSENHVKRSKDQGTPLKDKTGKSARQDRPVSKVVLVYFLGGCTYSEITALRFLGRLKGYVFVIATTAIINSSTMLESVMEKPPI</sequence>
<feature type="compositionally biased region" description="Basic and acidic residues" evidence="2">
    <location>
        <begin position="537"/>
        <end position="560"/>
    </location>
</feature>
<dbReference type="Gene3D" id="3.40.50.1910">
    <property type="match status" value="2"/>
</dbReference>
<dbReference type="Gene3D" id="1.25.40.850">
    <property type="match status" value="1"/>
</dbReference>
<name>A0A8B8E1D8_CRAVI</name>
<dbReference type="OrthoDB" id="10262528at2759"/>
<evidence type="ECO:0000313" key="4">
    <source>
        <dbReference type="RefSeq" id="XP_022334055.1"/>
    </source>
</evidence>
<dbReference type="GO" id="GO:0016192">
    <property type="term" value="P:vesicle-mediated transport"/>
    <property type="evidence" value="ECO:0007669"/>
    <property type="project" value="InterPro"/>
</dbReference>
<dbReference type="InterPro" id="IPR027482">
    <property type="entry name" value="Sec1-like_dom2"/>
</dbReference>
<dbReference type="AlphaFoldDB" id="A0A8B8E1D8"/>
<dbReference type="InterPro" id="IPR036045">
    <property type="entry name" value="Sec1-like_sf"/>
</dbReference>
<dbReference type="PIRSF" id="PIRSF005715">
    <property type="entry name" value="VPS45_Sec1"/>
    <property type="match status" value="1"/>
</dbReference>
<feature type="region of interest" description="Disordered" evidence="2">
    <location>
        <begin position="535"/>
        <end position="560"/>
    </location>
</feature>
<proteinExistence type="inferred from homology"/>
<dbReference type="SUPFAM" id="SSF56815">
    <property type="entry name" value="Sec1/munc18-like (SM) proteins"/>
    <property type="match status" value="1"/>
</dbReference>
<comment type="similarity">
    <text evidence="1">Belongs to the STXBP/unc-18/SEC1 family.</text>
</comment>
<organism evidence="3 4">
    <name type="scientific">Crassostrea virginica</name>
    <name type="common">Eastern oyster</name>
    <dbReference type="NCBI Taxonomy" id="6565"/>
    <lineage>
        <taxon>Eukaryota</taxon>
        <taxon>Metazoa</taxon>
        <taxon>Spiralia</taxon>
        <taxon>Lophotrochozoa</taxon>
        <taxon>Mollusca</taxon>
        <taxon>Bivalvia</taxon>
        <taxon>Autobranchia</taxon>
        <taxon>Pteriomorphia</taxon>
        <taxon>Ostreida</taxon>
        <taxon>Ostreoidea</taxon>
        <taxon>Ostreidae</taxon>
        <taxon>Crassostrea</taxon>
    </lineage>
</organism>
<protein>
    <submittedName>
        <fullName evidence="4">Vacuolar protein sorting-associated protein 33B-like isoform X1</fullName>
    </submittedName>
</protein>
<dbReference type="InterPro" id="IPR001619">
    <property type="entry name" value="Sec1-like"/>
</dbReference>
<reference evidence="4" key="1">
    <citation type="submission" date="2025-08" db="UniProtKB">
        <authorList>
            <consortium name="RefSeq"/>
        </authorList>
    </citation>
    <scope>IDENTIFICATION</scope>
    <source>
        <tissue evidence="4">Whole sample</tissue>
    </source>
</reference>
<gene>
    <name evidence="4" type="primary">LOC111131026</name>
</gene>